<dbReference type="OMA" id="FMFSITH"/>
<dbReference type="Pfam" id="PF03446">
    <property type="entry name" value="NAD_binding_2"/>
    <property type="match status" value="1"/>
</dbReference>
<dbReference type="InterPro" id="IPR036291">
    <property type="entry name" value="NAD(P)-bd_dom_sf"/>
</dbReference>
<keyword evidence="6" id="KW-0521">NADP</keyword>
<dbReference type="Gene3D" id="1.10.1040.10">
    <property type="entry name" value="N-(1-d-carboxylethyl)-l-norvaline Dehydrogenase, domain 2"/>
    <property type="match status" value="1"/>
</dbReference>
<keyword evidence="5 6" id="KW-0570">Pentose shunt</keyword>
<dbReference type="Pfam" id="PF00393">
    <property type="entry name" value="6PGD"/>
    <property type="match status" value="1"/>
</dbReference>
<evidence type="ECO:0000256" key="5">
    <source>
        <dbReference type="ARBA" id="ARBA00023126"/>
    </source>
</evidence>
<dbReference type="InterPro" id="IPR006114">
    <property type="entry name" value="6PGDH_C"/>
</dbReference>
<dbReference type="SUPFAM" id="SSF48179">
    <property type="entry name" value="6-phosphogluconate dehydrogenase C-terminal domain-like"/>
    <property type="match status" value="1"/>
</dbReference>
<dbReference type="GO" id="GO:0006098">
    <property type="term" value="P:pentose-phosphate shunt"/>
    <property type="evidence" value="ECO:0007669"/>
    <property type="project" value="UniProtKB-UniPathway"/>
</dbReference>
<dbReference type="PRINTS" id="PR00076">
    <property type="entry name" value="6PGDHDRGNASE"/>
</dbReference>
<sequence>MSDPLQQWKIIGVVGAGSMGSMMTFAFAELGLDVSVWDVEGKNVDKVMNHVQTSKQQFKGKIVGYKHIDQFVHSLEGKGERKLFMFSITHGSPADTVLAQIKKDLKRGDIILDGGNEYYRRTERRQEELKPLGVSWIGMGVSGGYQSARRGPSLSPGGDKQVIQEVLPFLELYSAKDKKTGKPCVTYIGPGGSGHYVKMCHNGIEGGMLSAICEAWAILHHGLGISYDDIGDIFTQWSKSGELRNTFLLEIGADICHRRKTAEGDGRGEGVDPAGGYVLDDVLDKVVQDDDNTEGTPLWSIMETAFRHVSAPTMAAAHYIRISSGNRGQRLRVAKKLDIPPSKPLQVKDKKTFIETLRRAVYTSFLTSYCEGLELIARASVDEKWNVDLGKCIQIWRAGCIIQSEGIADMLQPVLSQDVQIMNIKLIDEVSRDLHNNYGALKEIVRQCIEADSCVPCLSASLEYLKYESGVMLPTQFMEAEMDYFGAHAYWKPCKPGEDPGKVKKGPHHYEWKPAV</sequence>
<evidence type="ECO:0000259" key="8">
    <source>
        <dbReference type="SMART" id="SM01350"/>
    </source>
</evidence>
<dbReference type="UniPathway" id="UPA00115">
    <property type="reaction ID" value="UER00410"/>
</dbReference>
<dbReference type="STRING" id="28573.A0A0U1M7B1"/>
<evidence type="ECO:0000256" key="4">
    <source>
        <dbReference type="ARBA" id="ARBA00023064"/>
    </source>
</evidence>
<protein>
    <recommendedName>
        <fullName evidence="6">6-phosphogluconate dehydrogenase, decarboxylating</fullName>
        <ecNumber evidence="6">1.1.1.44</ecNumber>
    </recommendedName>
</protein>
<reference evidence="9 10" key="1">
    <citation type="submission" date="2015-04" db="EMBL/GenBank/DDBJ databases">
        <authorList>
            <person name="Syromyatnikov M.Y."/>
            <person name="Popov V.N."/>
        </authorList>
    </citation>
    <scope>NUCLEOTIDE SEQUENCE [LARGE SCALE GENOMIC DNA]</scope>
    <source>
        <strain evidence="9">WF-38-12</strain>
    </source>
</reference>
<comment type="catalytic activity">
    <reaction evidence="6">
        <text>6-phospho-D-gluconate + NADP(+) = D-ribulose 5-phosphate + CO2 + NADPH</text>
        <dbReference type="Rhea" id="RHEA:10116"/>
        <dbReference type="ChEBI" id="CHEBI:16526"/>
        <dbReference type="ChEBI" id="CHEBI:57783"/>
        <dbReference type="ChEBI" id="CHEBI:58121"/>
        <dbReference type="ChEBI" id="CHEBI:58349"/>
        <dbReference type="ChEBI" id="CHEBI:58759"/>
        <dbReference type="EC" id="1.1.1.44"/>
    </reaction>
</comment>
<dbReference type="Gene3D" id="3.40.50.720">
    <property type="entry name" value="NAD(P)-binding Rossmann-like Domain"/>
    <property type="match status" value="1"/>
</dbReference>
<evidence type="ECO:0000256" key="2">
    <source>
        <dbReference type="ARBA" id="ARBA00008419"/>
    </source>
</evidence>
<evidence type="ECO:0000256" key="6">
    <source>
        <dbReference type="PIRNR" id="PIRNR000109"/>
    </source>
</evidence>
<keyword evidence="10" id="KW-1185">Reference proteome</keyword>
<feature type="active site" description="Proton acceptor" evidence="7">
    <location>
        <position position="198"/>
    </location>
</feature>
<evidence type="ECO:0000256" key="1">
    <source>
        <dbReference type="ARBA" id="ARBA00004874"/>
    </source>
</evidence>
<accession>A0A0U1M7B1</accession>
<dbReference type="InterPro" id="IPR006115">
    <property type="entry name" value="6PGDH_NADP-bd"/>
</dbReference>
<feature type="domain" description="6-phosphogluconate dehydrogenase C-terminal" evidence="8">
    <location>
        <begin position="194"/>
        <end position="513"/>
    </location>
</feature>
<dbReference type="SUPFAM" id="SSF51735">
    <property type="entry name" value="NAD(P)-binding Rossmann-fold domains"/>
    <property type="match status" value="1"/>
</dbReference>
<dbReference type="Proteomes" id="UP000054383">
    <property type="component" value="Unassembled WGS sequence"/>
</dbReference>
<comment type="pathway">
    <text evidence="1 6">Carbohydrate degradation; pentose phosphate pathway; D-ribulose 5-phosphate from D-glucose 6-phosphate (oxidative stage): step 3/3.</text>
</comment>
<dbReference type="FunFam" id="3.40.50.720:FF:000634">
    <property type="entry name" value="6-phosphogluconate dehydrogenase, decarboxylating"/>
    <property type="match status" value="1"/>
</dbReference>
<dbReference type="PIRSF" id="PIRSF000109">
    <property type="entry name" value="6PGD"/>
    <property type="match status" value="1"/>
</dbReference>
<comment type="subunit">
    <text evidence="6">Homodimer.</text>
</comment>
<comment type="similarity">
    <text evidence="2 6">Belongs to the 6-phosphogluconate dehydrogenase family.</text>
</comment>
<name>A0A0U1M7B1_TALIS</name>
<dbReference type="GO" id="GO:0019521">
    <property type="term" value="P:D-gluconate metabolic process"/>
    <property type="evidence" value="ECO:0007669"/>
    <property type="project" value="UniProtKB-KW"/>
</dbReference>
<gene>
    <name evidence="9" type="ORF">PISL3812_07841</name>
</gene>
<dbReference type="SMART" id="SM01350">
    <property type="entry name" value="6PGD"/>
    <property type="match status" value="1"/>
</dbReference>
<evidence type="ECO:0000313" key="10">
    <source>
        <dbReference type="Proteomes" id="UP000054383"/>
    </source>
</evidence>
<evidence type="ECO:0000256" key="3">
    <source>
        <dbReference type="ARBA" id="ARBA00023002"/>
    </source>
</evidence>
<comment type="function">
    <text evidence="6">Catalyzes the oxidative decarboxylation of 6-phosphogluconate to ribulose 5-phosphate and CO(2), with concomitant reduction of NADP to NADPH.</text>
</comment>
<dbReference type="InterPro" id="IPR013328">
    <property type="entry name" value="6PGD_dom2"/>
</dbReference>
<dbReference type="InterPro" id="IPR006183">
    <property type="entry name" value="Pgluconate_DH"/>
</dbReference>
<evidence type="ECO:0000256" key="7">
    <source>
        <dbReference type="PIRSR" id="PIRSR000109-1"/>
    </source>
</evidence>
<keyword evidence="4" id="KW-0311">Gluconate utilization</keyword>
<dbReference type="PANTHER" id="PTHR11811">
    <property type="entry name" value="6-PHOSPHOGLUCONATE DEHYDROGENASE"/>
    <property type="match status" value="1"/>
</dbReference>
<dbReference type="GO" id="GO:0004616">
    <property type="term" value="F:phosphogluconate dehydrogenase (decarboxylating) activity"/>
    <property type="evidence" value="ECO:0007669"/>
    <property type="project" value="UniProtKB-EC"/>
</dbReference>
<dbReference type="EC" id="1.1.1.44" evidence="6"/>
<dbReference type="AlphaFoldDB" id="A0A0U1M7B1"/>
<keyword evidence="3 6" id="KW-0560">Oxidoreductase</keyword>
<evidence type="ECO:0000313" key="9">
    <source>
        <dbReference type="EMBL" id="CRG90796.1"/>
    </source>
</evidence>
<dbReference type="InterPro" id="IPR008927">
    <property type="entry name" value="6-PGluconate_DH-like_C_sf"/>
</dbReference>
<feature type="active site" description="Proton donor" evidence="7">
    <location>
        <position position="205"/>
    </location>
</feature>
<dbReference type="OrthoDB" id="434986at2759"/>
<dbReference type="GO" id="GO:0050661">
    <property type="term" value="F:NADP binding"/>
    <property type="evidence" value="ECO:0007669"/>
    <property type="project" value="InterPro"/>
</dbReference>
<dbReference type="EMBL" id="CVMT01000008">
    <property type="protein sequence ID" value="CRG90796.1"/>
    <property type="molecule type" value="Genomic_DNA"/>
</dbReference>
<organism evidence="9 10">
    <name type="scientific">Talaromyces islandicus</name>
    <name type="common">Penicillium islandicum</name>
    <dbReference type="NCBI Taxonomy" id="28573"/>
    <lineage>
        <taxon>Eukaryota</taxon>
        <taxon>Fungi</taxon>
        <taxon>Dikarya</taxon>
        <taxon>Ascomycota</taxon>
        <taxon>Pezizomycotina</taxon>
        <taxon>Eurotiomycetes</taxon>
        <taxon>Eurotiomycetidae</taxon>
        <taxon>Eurotiales</taxon>
        <taxon>Trichocomaceae</taxon>
        <taxon>Talaromyces</taxon>
        <taxon>Talaromyces sect. Islandici</taxon>
    </lineage>
</organism>
<proteinExistence type="inferred from homology"/>
<dbReference type="InterPro" id="IPR006113">
    <property type="entry name" value="6PGDH_Gnd/GntZ"/>
</dbReference>